<dbReference type="Proteomes" id="UP000284706">
    <property type="component" value="Unassembled WGS sequence"/>
</dbReference>
<organism evidence="1 2">
    <name type="scientific">Gymnopilus dilepis</name>
    <dbReference type="NCBI Taxonomy" id="231916"/>
    <lineage>
        <taxon>Eukaryota</taxon>
        <taxon>Fungi</taxon>
        <taxon>Dikarya</taxon>
        <taxon>Basidiomycota</taxon>
        <taxon>Agaricomycotina</taxon>
        <taxon>Agaricomycetes</taxon>
        <taxon>Agaricomycetidae</taxon>
        <taxon>Agaricales</taxon>
        <taxon>Agaricineae</taxon>
        <taxon>Hymenogastraceae</taxon>
        <taxon>Gymnopilus</taxon>
    </lineage>
</organism>
<dbReference type="AlphaFoldDB" id="A0A409VXH8"/>
<name>A0A409VXH8_9AGAR</name>
<protein>
    <submittedName>
        <fullName evidence="1">Uncharacterized protein</fullName>
    </submittedName>
</protein>
<dbReference type="EMBL" id="NHYE01005522">
    <property type="protein sequence ID" value="PPQ70933.1"/>
    <property type="molecule type" value="Genomic_DNA"/>
</dbReference>
<evidence type="ECO:0000313" key="1">
    <source>
        <dbReference type="EMBL" id="PPQ70933.1"/>
    </source>
</evidence>
<comment type="caution">
    <text evidence="1">The sequence shown here is derived from an EMBL/GenBank/DDBJ whole genome shotgun (WGS) entry which is preliminary data.</text>
</comment>
<sequence>MDWSFALRKSDLPGTCFSPNLGSNSIYSTSALCSLRDPNQTEGNSWRSKDKRSSIHGEAEFQALKRTVVQLCEEHLDINWTAAEQSAGLDKIQAKGLARLWIMLIINYGRISRLKRNALVGKLGREQKLHFTMQAPRCHHQLRRNKAWCRTMNVCND</sequence>
<keyword evidence="2" id="KW-1185">Reference proteome</keyword>
<accession>A0A409VXH8</accession>
<dbReference type="InParanoid" id="A0A409VXH8"/>
<reference evidence="1 2" key="1">
    <citation type="journal article" date="2018" name="Evol. Lett.">
        <title>Horizontal gene cluster transfer increased hallucinogenic mushroom diversity.</title>
        <authorList>
            <person name="Reynolds H.T."/>
            <person name="Vijayakumar V."/>
            <person name="Gluck-Thaler E."/>
            <person name="Korotkin H.B."/>
            <person name="Matheny P.B."/>
            <person name="Slot J.C."/>
        </authorList>
    </citation>
    <scope>NUCLEOTIDE SEQUENCE [LARGE SCALE GENOMIC DNA]</scope>
    <source>
        <strain evidence="1 2">SRW20</strain>
    </source>
</reference>
<evidence type="ECO:0000313" key="2">
    <source>
        <dbReference type="Proteomes" id="UP000284706"/>
    </source>
</evidence>
<gene>
    <name evidence="1" type="ORF">CVT26_014194</name>
</gene>
<proteinExistence type="predicted"/>